<keyword evidence="2" id="KW-1185">Reference proteome</keyword>
<reference evidence="1 2" key="1">
    <citation type="submission" date="2020-06" db="EMBL/GenBank/DDBJ databases">
        <title>Characterization of fructooligosaccharide metabolism and fructooligosaccharide-degrading enzymes in human commensal butyrate producers.</title>
        <authorList>
            <person name="Tanno H."/>
            <person name="Fujii T."/>
            <person name="Hirano K."/>
            <person name="Maeno S."/>
            <person name="Tonozuka T."/>
            <person name="Sakamoto M."/>
            <person name="Ohkuma M."/>
            <person name="Tochio T."/>
            <person name="Endo A."/>
        </authorList>
    </citation>
    <scope>NUCLEOTIDE SEQUENCE [LARGE SCALE GENOMIC DNA]</scope>
    <source>
        <strain evidence="1 2">JCM 31056</strain>
    </source>
</reference>
<name>A0ABQ1E2C6_9FIRM</name>
<organism evidence="1 2">
    <name type="scientific">Butyricicoccus faecihominis</name>
    <dbReference type="NCBI Taxonomy" id="1712515"/>
    <lineage>
        <taxon>Bacteria</taxon>
        <taxon>Bacillati</taxon>
        <taxon>Bacillota</taxon>
        <taxon>Clostridia</taxon>
        <taxon>Eubacteriales</taxon>
        <taxon>Butyricicoccaceae</taxon>
        <taxon>Butyricicoccus</taxon>
    </lineage>
</organism>
<protein>
    <submittedName>
        <fullName evidence="1">Uncharacterized protein</fullName>
    </submittedName>
</protein>
<gene>
    <name evidence="1" type="ORF">BUFA31_22920</name>
</gene>
<comment type="caution">
    <text evidence="1">The sequence shown here is derived from an EMBL/GenBank/DDBJ whole genome shotgun (WGS) entry which is preliminary data.</text>
</comment>
<evidence type="ECO:0000313" key="2">
    <source>
        <dbReference type="Proteomes" id="UP000620147"/>
    </source>
</evidence>
<dbReference type="EMBL" id="BLYJ01000035">
    <property type="protein sequence ID" value="GFO89128.1"/>
    <property type="molecule type" value="Genomic_DNA"/>
</dbReference>
<dbReference type="Proteomes" id="UP000620147">
    <property type="component" value="Unassembled WGS sequence"/>
</dbReference>
<sequence length="69" mass="7294">MGIDDCEQVSNIFAYNPTTGDRIPNDEVEWTVSDPTVVTCDPVNGAVSSASRKNKGASIAMRGSSFGVK</sequence>
<evidence type="ECO:0000313" key="1">
    <source>
        <dbReference type="EMBL" id="GFO89128.1"/>
    </source>
</evidence>
<proteinExistence type="predicted"/>
<accession>A0ABQ1E2C6</accession>